<dbReference type="Pfam" id="PF13472">
    <property type="entry name" value="Lipase_GDSL_2"/>
    <property type="match status" value="1"/>
</dbReference>
<gene>
    <name evidence="5" type="ORF">H9828_08300</name>
</gene>
<comment type="caution">
    <text evidence="5">The sequence shown here is derived from an EMBL/GenBank/DDBJ whole genome shotgun (WGS) entry which is preliminary data.</text>
</comment>
<name>A0A9D1Z200_9BACT</name>
<evidence type="ECO:0000259" key="4">
    <source>
        <dbReference type="Pfam" id="PF13472"/>
    </source>
</evidence>
<dbReference type="InterPro" id="IPR036514">
    <property type="entry name" value="SGNH_hydro_sf"/>
</dbReference>
<reference evidence="5" key="1">
    <citation type="journal article" date="2021" name="PeerJ">
        <title>Extensive microbial diversity within the chicken gut microbiome revealed by metagenomics and culture.</title>
        <authorList>
            <person name="Gilroy R."/>
            <person name="Ravi A."/>
            <person name="Getino M."/>
            <person name="Pursley I."/>
            <person name="Horton D.L."/>
            <person name="Alikhan N.F."/>
            <person name="Baker D."/>
            <person name="Gharbi K."/>
            <person name="Hall N."/>
            <person name="Watson M."/>
            <person name="Adriaenssens E.M."/>
            <person name="Foster-Nyarko E."/>
            <person name="Jarju S."/>
            <person name="Secka A."/>
            <person name="Antonio M."/>
            <person name="Oren A."/>
            <person name="Chaudhuri R.R."/>
            <person name="La Ragione R."/>
            <person name="Hildebrand F."/>
            <person name="Pallen M.J."/>
        </authorList>
    </citation>
    <scope>NUCLEOTIDE SEQUENCE</scope>
    <source>
        <strain evidence="5">5134</strain>
    </source>
</reference>
<organism evidence="5 6">
    <name type="scientific">Candidatus Alistipes intestinigallinarum</name>
    <dbReference type="NCBI Taxonomy" id="2838440"/>
    <lineage>
        <taxon>Bacteria</taxon>
        <taxon>Pseudomonadati</taxon>
        <taxon>Bacteroidota</taxon>
        <taxon>Bacteroidia</taxon>
        <taxon>Bacteroidales</taxon>
        <taxon>Rikenellaceae</taxon>
        <taxon>Alistipes</taxon>
    </lineage>
</organism>
<dbReference type="EMBL" id="DXDA01000065">
    <property type="protein sequence ID" value="HIY69403.1"/>
    <property type="molecule type" value="Genomic_DNA"/>
</dbReference>
<evidence type="ECO:0000313" key="5">
    <source>
        <dbReference type="EMBL" id="HIY69403.1"/>
    </source>
</evidence>
<protein>
    <submittedName>
        <fullName evidence="5">Sialate O-acetylesterase</fullName>
    </submittedName>
</protein>
<evidence type="ECO:0000256" key="1">
    <source>
        <dbReference type="ARBA" id="ARBA00022801"/>
    </source>
</evidence>
<proteinExistence type="predicted"/>
<dbReference type="InterPro" id="IPR005181">
    <property type="entry name" value="SASA"/>
</dbReference>
<feature type="chain" id="PRO_5039110017" evidence="2">
    <location>
        <begin position="22"/>
        <end position="699"/>
    </location>
</feature>
<keyword evidence="2" id="KW-0732">Signal</keyword>
<dbReference type="PANTHER" id="PTHR22901:SF0">
    <property type="entry name" value="SIALATE O-ACETYLESTERASE"/>
    <property type="match status" value="1"/>
</dbReference>
<dbReference type="SUPFAM" id="SSF52266">
    <property type="entry name" value="SGNH hydrolase"/>
    <property type="match status" value="2"/>
</dbReference>
<feature type="signal peptide" evidence="2">
    <location>
        <begin position="1"/>
        <end position="21"/>
    </location>
</feature>
<dbReference type="InterPro" id="IPR013830">
    <property type="entry name" value="SGNH_hydro"/>
</dbReference>
<evidence type="ECO:0000313" key="6">
    <source>
        <dbReference type="Proteomes" id="UP000886844"/>
    </source>
</evidence>
<dbReference type="AlphaFoldDB" id="A0A9D1Z200"/>
<feature type="domain" description="Sialate O-acetylesterase" evidence="3">
    <location>
        <begin position="305"/>
        <end position="577"/>
    </location>
</feature>
<feature type="domain" description="SGNH hydrolase-type esterase" evidence="4">
    <location>
        <begin position="30"/>
        <end position="207"/>
    </location>
</feature>
<dbReference type="GO" id="GO:0005975">
    <property type="term" value="P:carbohydrate metabolic process"/>
    <property type="evidence" value="ECO:0007669"/>
    <property type="project" value="TreeGrafter"/>
</dbReference>
<dbReference type="PANTHER" id="PTHR22901">
    <property type="entry name" value="SIALATE O-ACETYLESTERASE"/>
    <property type="match status" value="1"/>
</dbReference>
<sequence length="699" mass="79108">MKRSLFLLLCLLGLPTAVSQAAEPPLRVACIGNSITYGSGIAHREQDSYPAVLQRLLGDGYVVGNFGKPGATLLLRGHRPYLKQEEFRRAMEFRGDIAVIHLGINDTDPRDWPNYRDDFVGDYLTLIDSLRAANPRVRVLIARMTPLTHEHRRFRSGTRQWHEEIQAAIEIVARAADVELIDFHTPLYLHPDLFPDAVHPNEQGARILAETVYSGITGDYGGLRMGILYSDNMVLQRGVPLEIHGMANARETVSVRFNGQRRKTRASATGHWSVRLDPMEAAEGLTLEIATPHRRLTYRNVALGEVWLCSGQSNMQFRVASSRDPLDTAAFTNPSLRLFDMKGRWETNNVAWPQEVTDSVARLEYFAPTVWQPSSREQVLRFSAVGYAFARMLQDSLRVPVGVICNAVGGSTAESWIDRHTLECTIPDILTDWLQNDFIQEWARQRAARNMSRSTARHKRHPYEPCYLFEAGILPLDRYPIRGVIWYQGESNAHNFEAHERLFKLLVGSWRAYWNNTTMPFYYVQLSSLSRPSWPWFRDSQRRLLAEIDHTGMAVSLDRGDSLDVHPRRKADIGHRLCRWALNRDYGFDLLPSGPLFRSAEGKEGSVEVAFDYAEGLKAADGDAIRGFELAGADCLFHPATATIHGNRVHLHSPEVPHPVHVRYAWAPFTRANLVNRDDLPASTFRAEIGTGISPQQQE</sequence>
<evidence type="ECO:0000256" key="2">
    <source>
        <dbReference type="SAM" id="SignalP"/>
    </source>
</evidence>
<reference evidence="5" key="2">
    <citation type="submission" date="2021-04" db="EMBL/GenBank/DDBJ databases">
        <authorList>
            <person name="Gilroy R."/>
        </authorList>
    </citation>
    <scope>NUCLEOTIDE SEQUENCE</scope>
    <source>
        <strain evidence="5">5134</strain>
    </source>
</reference>
<dbReference type="Pfam" id="PF03629">
    <property type="entry name" value="SASA"/>
    <property type="match status" value="1"/>
</dbReference>
<dbReference type="Proteomes" id="UP000886844">
    <property type="component" value="Unassembled WGS sequence"/>
</dbReference>
<accession>A0A9D1Z200</accession>
<dbReference type="GO" id="GO:0001681">
    <property type="term" value="F:sialate O-acetylesterase activity"/>
    <property type="evidence" value="ECO:0007669"/>
    <property type="project" value="InterPro"/>
</dbReference>
<keyword evidence="1" id="KW-0378">Hydrolase</keyword>
<dbReference type="Gene3D" id="3.40.50.1110">
    <property type="entry name" value="SGNH hydrolase"/>
    <property type="match status" value="2"/>
</dbReference>
<evidence type="ECO:0000259" key="3">
    <source>
        <dbReference type="Pfam" id="PF03629"/>
    </source>
</evidence>
<dbReference type="InterPro" id="IPR039329">
    <property type="entry name" value="SIAE"/>
</dbReference>